<dbReference type="AlphaFoldDB" id="A0A9D3XSA4"/>
<proteinExistence type="predicted"/>
<evidence type="ECO:0000313" key="2">
    <source>
        <dbReference type="Proteomes" id="UP000827986"/>
    </source>
</evidence>
<protein>
    <submittedName>
        <fullName evidence="1">Uncharacterized protein</fullName>
    </submittedName>
</protein>
<dbReference type="EMBL" id="JAHDVG010000465">
    <property type="protein sequence ID" value="KAH1184478.1"/>
    <property type="molecule type" value="Genomic_DNA"/>
</dbReference>
<dbReference type="Proteomes" id="UP000827986">
    <property type="component" value="Unassembled WGS sequence"/>
</dbReference>
<name>A0A9D3XSA4_9SAUR</name>
<organism evidence="1 2">
    <name type="scientific">Mauremys mutica</name>
    <name type="common">yellowpond turtle</name>
    <dbReference type="NCBI Taxonomy" id="74926"/>
    <lineage>
        <taxon>Eukaryota</taxon>
        <taxon>Metazoa</taxon>
        <taxon>Chordata</taxon>
        <taxon>Craniata</taxon>
        <taxon>Vertebrata</taxon>
        <taxon>Euteleostomi</taxon>
        <taxon>Archelosauria</taxon>
        <taxon>Testudinata</taxon>
        <taxon>Testudines</taxon>
        <taxon>Cryptodira</taxon>
        <taxon>Durocryptodira</taxon>
        <taxon>Testudinoidea</taxon>
        <taxon>Geoemydidae</taxon>
        <taxon>Geoemydinae</taxon>
        <taxon>Mauremys</taxon>
    </lineage>
</organism>
<evidence type="ECO:0000313" key="1">
    <source>
        <dbReference type="EMBL" id="KAH1184478.1"/>
    </source>
</evidence>
<accession>A0A9D3XSA4</accession>
<sequence length="116" mass="13361">MLSRWMSGSSRSLEREYSCTVRLLDDSEYTCTIQLKANVKFCVLHRNVPPGVWKMPSKQQERESHLDALGWNSLCFMPAYAWTTFIKLVQEEGVHSSYVSHLGTHFCHDAHKKLAS</sequence>
<keyword evidence="2" id="KW-1185">Reference proteome</keyword>
<gene>
    <name evidence="1" type="ORF">KIL84_015094</name>
</gene>
<comment type="caution">
    <text evidence="1">The sequence shown here is derived from an EMBL/GenBank/DDBJ whole genome shotgun (WGS) entry which is preliminary data.</text>
</comment>
<reference evidence="1" key="1">
    <citation type="submission" date="2021-09" db="EMBL/GenBank/DDBJ databases">
        <title>The genome of Mauremys mutica provides insights into the evolution of semi-aquatic lifestyle.</title>
        <authorList>
            <person name="Gong S."/>
            <person name="Gao Y."/>
        </authorList>
    </citation>
    <scope>NUCLEOTIDE SEQUENCE</scope>
    <source>
        <strain evidence="1">MM-2020</strain>
        <tissue evidence="1">Muscle</tissue>
    </source>
</reference>